<feature type="chain" id="PRO_5012417848" evidence="1">
    <location>
        <begin position="19"/>
        <end position="251"/>
    </location>
</feature>
<dbReference type="AlphaFoldDB" id="A0A1Y2AJ13"/>
<protein>
    <submittedName>
        <fullName evidence="2">Uncharacterized protein</fullName>
    </submittedName>
</protein>
<evidence type="ECO:0000256" key="1">
    <source>
        <dbReference type="SAM" id="SignalP"/>
    </source>
</evidence>
<proteinExistence type="predicted"/>
<accession>A0A1Y2AJ13</accession>
<sequence length="251" mass="28494">MKLSIKFLSLFFITTTFSHSILINDKIHKRLDVDIDLTEIANCVLSLNEIEKCQISNELFKNDRDTACALYDIKSCEVKLNEGINNNEECKYIPKEIFKASPKILGIILSRIELACSKDEEGNYCPLSEINFIETSSLIEEDLTDSLVSTCKSIKCTEVALNTLKEIKTSEKITSKVGIDINDYKMDMKKINMIENYLESDKCIVRVNNNNKSIKSNENNSLSLSESDDANSIKINLLLIFILNLLLFILI</sequence>
<comment type="caution">
    <text evidence="2">The sequence shown here is derived from an EMBL/GenBank/DDBJ whole genome shotgun (WGS) entry which is preliminary data.</text>
</comment>
<gene>
    <name evidence="2" type="ORF">LY90DRAFT_132956</name>
</gene>
<keyword evidence="1" id="KW-0732">Signal</keyword>
<reference evidence="2 3" key="1">
    <citation type="submission" date="2016-08" db="EMBL/GenBank/DDBJ databases">
        <title>A Parts List for Fungal Cellulosomes Revealed by Comparative Genomics.</title>
        <authorList>
            <consortium name="DOE Joint Genome Institute"/>
            <person name="Haitjema C.H."/>
            <person name="Gilmore S.P."/>
            <person name="Henske J.K."/>
            <person name="Solomon K.V."/>
            <person name="De Groot R."/>
            <person name="Kuo A."/>
            <person name="Mondo S.J."/>
            <person name="Salamov A.A."/>
            <person name="Labutti K."/>
            <person name="Zhao Z."/>
            <person name="Chiniquy J."/>
            <person name="Barry K."/>
            <person name="Brewer H.M."/>
            <person name="Purvine S.O."/>
            <person name="Wright A.T."/>
            <person name="Boxma B."/>
            <person name="Van Alen T."/>
            <person name="Hackstein J.H."/>
            <person name="Baker S.E."/>
            <person name="Grigoriev I.V."/>
            <person name="O'Malley M.A."/>
        </authorList>
    </citation>
    <scope>NUCLEOTIDE SEQUENCE [LARGE SCALE GENOMIC DNA]</scope>
    <source>
        <strain evidence="2 3">G1</strain>
    </source>
</reference>
<name>A0A1Y2AJ13_9FUNG</name>
<evidence type="ECO:0000313" key="2">
    <source>
        <dbReference type="EMBL" id="ORY22280.1"/>
    </source>
</evidence>
<keyword evidence="3" id="KW-1185">Reference proteome</keyword>
<evidence type="ECO:0000313" key="3">
    <source>
        <dbReference type="Proteomes" id="UP000193920"/>
    </source>
</evidence>
<feature type="signal peptide" evidence="1">
    <location>
        <begin position="1"/>
        <end position="18"/>
    </location>
</feature>
<dbReference type="Proteomes" id="UP000193920">
    <property type="component" value="Unassembled WGS sequence"/>
</dbReference>
<organism evidence="2 3">
    <name type="scientific">Neocallimastix californiae</name>
    <dbReference type="NCBI Taxonomy" id="1754190"/>
    <lineage>
        <taxon>Eukaryota</taxon>
        <taxon>Fungi</taxon>
        <taxon>Fungi incertae sedis</taxon>
        <taxon>Chytridiomycota</taxon>
        <taxon>Chytridiomycota incertae sedis</taxon>
        <taxon>Neocallimastigomycetes</taxon>
        <taxon>Neocallimastigales</taxon>
        <taxon>Neocallimastigaceae</taxon>
        <taxon>Neocallimastix</taxon>
    </lineage>
</organism>
<dbReference type="EMBL" id="MCOG01000250">
    <property type="protein sequence ID" value="ORY22280.1"/>
    <property type="molecule type" value="Genomic_DNA"/>
</dbReference>